<proteinExistence type="predicted"/>
<comment type="caution">
    <text evidence="2">The sequence shown here is derived from an EMBL/GenBank/DDBJ whole genome shotgun (WGS) entry which is preliminary data.</text>
</comment>
<dbReference type="RefSeq" id="WP_368847220.1">
    <property type="nucleotide sequence ID" value="NZ_CP194411.1"/>
</dbReference>
<dbReference type="Proteomes" id="UP001559623">
    <property type="component" value="Unassembled WGS sequence"/>
</dbReference>
<keyword evidence="2" id="KW-0378">Hydrolase</keyword>
<accession>A0ABV3X5N2</accession>
<protein>
    <submittedName>
        <fullName evidence="2">Polysaccharide deacetylase</fullName>
        <ecNumber evidence="2">3.-.-.-</ecNumber>
    </submittedName>
</protein>
<dbReference type="InterPro" id="IPR050248">
    <property type="entry name" value="Polysacc_deacetylase_ArnD"/>
</dbReference>
<evidence type="ECO:0000259" key="1">
    <source>
        <dbReference type="PROSITE" id="PS51677"/>
    </source>
</evidence>
<reference evidence="2 3" key="1">
    <citation type="submission" date="2023-04" db="EMBL/GenBank/DDBJ databases">
        <title>Genome Sequence of Selenomonas sputigena ATCC 33150.</title>
        <authorList>
            <person name="Miller D.P."/>
            <person name="Anvari S."/>
            <person name="Polson S.W."/>
            <person name="Macdonald M."/>
            <person name="Mcdowell J.V."/>
        </authorList>
    </citation>
    <scope>NUCLEOTIDE SEQUENCE [LARGE SCALE GENOMIC DNA]</scope>
    <source>
        <strain evidence="2 3">ATCC 33150</strain>
    </source>
</reference>
<dbReference type="InterPro" id="IPR011330">
    <property type="entry name" value="Glyco_hydro/deAcase_b/a-brl"/>
</dbReference>
<keyword evidence="3" id="KW-1185">Reference proteome</keyword>
<evidence type="ECO:0000313" key="3">
    <source>
        <dbReference type="Proteomes" id="UP001559623"/>
    </source>
</evidence>
<sequence length="296" mass="31884">MHESSKTIFLLLFAAIMIAAGCGTDIPKTERVPPAPQETGAPSPRALYVLADAGFTNLQLENPTLPVYDRHTLAERRSRGLTTSLPEIRPYASGRIAYLTFDDGPDDVNTPAILDILKAEGVPATFYVVGRNVEAHPDILKRIHDENHAIGNHSYSHDNAAVYASPEAFLAEMEQTDEIIFQQIGMRPLIVRAPGGTASGQFTDAYWAPLAASGYAEHDWNVDPGDSAGSAVPAADLVANAAGQLMQEHTQQTAIILLHCAAGHETTVEALPEIIHLLKEQGFSFGVVTPMTPTLR</sequence>
<evidence type="ECO:0000313" key="2">
    <source>
        <dbReference type="EMBL" id="MEX5285491.1"/>
    </source>
</evidence>
<dbReference type="EC" id="3.-.-.-" evidence="2"/>
<organism evidence="2 3">
    <name type="scientific">Selenomonas sputigena</name>
    <dbReference type="NCBI Taxonomy" id="69823"/>
    <lineage>
        <taxon>Bacteria</taxon>
        <taxon>Bacillati</taxon>
        <taxon>Bacillota</taxon>
        <taxon>Negativicutes</taxon>
        <taxon>Selenomonadales</taxon>
        <taxon>Selenomonadaceae</taxon>
        <taxon>Selenomonas</taxon>
    </lineage>
</organism>
<dbReference type="EMBL" id="JARVLH010000004">
    <property type="protein sequence ID" value="MEX5285491.1"/>
    <property type="molecule type" value="Genomic_DNA"/>
</dbReference>
<gene>
    <name evidence="2" type="ORF">QCO44_07555</name>
</gene>
<dbReference type="GO" id="GO:0016787">
    <property type="term" value="F:hydrolase activity"/>
    <property type="evidence" value="ECO:0007669"/>
    <property type="project" value="UniProtKB-KW"/>
</dbReference>
<dbReference type="InterPro" id="IPR002509">
    <property type="entry name" value="NODB_dom"/>
</dbReference>
<dbReference type="Pfam" id="PF01522">
    <property type="entry name" value="Polysacc_deac_1"/>
    <property type="match status" value="1"/>
</dbReference>
<dbReference type="PANTHER" id="PTHR10587">
    <property type="entry name" value="GLYCOSYL TRANSFERASE-RELATED"/>
    <property type="match status" value="1"/>
</dbReference>
<dbReference type="Gene3D" id="3.20.20.370">
    <property type="entry name" value="Glycoside hydrolase/deacetylase"/>
    <property type="match status" value="1"/>
</dbReference>
<dbReference type="PROSITE" id="PS51257">
    <property type="entry name" value="PROKAR_LIPOPROTEIN"/>
    <property type="match status" value="1"/>
</dbReference>
<dbReference type="SUPFAM" id="SSF88713">
    <property type="entry name" value="Glycoside hydrolase/deacetylase"/>
    <property type="match status" value="1"/>
</dbReference>
<dbReference type="PROSITE" id="PS51677">
    <property type="entry name" value="NODB"/>
    <property type="match status" value="1"/>
</dbReference>
<dbReference type="CDD" id="cd10944">
    <property type="entry name" value="CE4_SmPgdA_like"/>
    <property type="match status" value="1"/>
</dbReference>
<feature type="domain" description="NodB homology" evidence="1">
    <location>
        <begin position="95"/>
        <end position="286"/>
    </location>
</feature>
<dbReference type="PANTHER" id="PTHR10587:SF125">
    <property type="entry name" value="POLYSACCHARIDE DEACETYLASE YHEN-RELATED"/>
    <property type="match status" value="1"/>
</dbReference>
<name>A0ABV3X5N2_9FIRM</name>